<keyword evidence="3" id="KW-1185">Reference proteome</keyword>
<evidence type="ECO:0000259" key="1">
    <source>
        <dbReference type="PROSITE" id="PS50280"/>
    </source>
</evidence>
<dbReference type="GeneID" id="92087261"/>
<proteinExistence type="predicted"/>
<organism evidence="2 3">
    <name type="scientific">Apiospora phragmitis</name>
    <dbReference type="NCBI Taxonomy" id="2905665"/>
    <lineage>
        <taxon>Eukaryota</taxon>
        <taxon>Fungi</taxon>
        <taxon>Dikarya</taxon>
        <taxon>Ascomycota</taxon>
        <taxon>Pezizomycotina</taxon>
        <taxon>Sordariomycetes</taxon>
        <taxon>Xylariomycetidae</taxon>
        <taxon>Amphisphaeriales</taxon>
        <taxon>Apiosporaceae</taxon>
        <taxon>Apiospora</taxon>
    </lineage>
</organism>
<reference evidence="2 3" key="1">
    <citation type="submission" date="2023-01" db="EMBL/GenBank/DDBJ databases">
        <title>Analysis of 21 Apiospora genomes using comparative genomics revels a genus with tremendous synthesis potential of carbohydrate active enzymes and secondary metabolites.</title>
        <authorList>
            <person name="Sorensen T."/>
        </authorList>
    </citation>
    <scope>NUCLEOTIDE SEQUENCE [LARGE SCALE GENOMIC DNA]</scope>
    <source>
        <strain evidence="2 3">CBS 135458</strain>
    </source>
</reference>
<evidence type="ECO:0000313" key="2">
    <source>
        <dbReference type="EMBL" id="KAK8078982.1"/>
    </source>
</evidence>
<dbReference type="Gene3D" id="2.170.270.10">
    <property type="entry name" value="SET domain"/>
    <property type="match status" value="1"/>
</dbReference>
<gene>
    <name evidence="2" type="ORF">PG994_002789</name>
</gene>
<sequence>MAASHPYRNLRIPDGAPFELRPMAEKGWGMFATRHIDRNEVILKEQPLFVIYYCGGEETLSSRVRDEINHLTDDAKEQLFSLRHNSHEPFDSLEEAFLCNKFTQDGTGYPEDEAMLLLMPLSSKKIPTGTEITFTYEAGLNFLTRAGRSRALGYDCKCQACTYDDAHALYVSDLRRTLLRGMDFLTSFGIGGNPESIVDPALHPIISDPDLRAAATKFGILRSTRFICYLMMPCLLEAEGILGDIDASTYHINLGAFAWAFETPENLEIAILVMEQGTWMERLFVACHLWNRKFAGDHHNMVGWQEEFEMEVTSHNPFNTSPMIEEVD</sequence>
<dbReference type="PANTHER" id="PTHR47332">
    <property type="entry name" value="SET DOMAIN-CONTAINING PROTEIN 5"/>
    <property type="match status" value="1"/>
</dbReference>
<dbReference type="InterPro" id="IPR053185">
    <property type="entry name" value="SET_domain_protein"/>
</dbReference>
<dbReference type="SUPFAM" id="SSF82199">
    <property type="entry name" value="SET domain"/>
    <property type="match status" value="1"/>
</dbReference>
<dbReference type="InterPro" id="IPR001214">
    <property type="entry name" value="SET_dom"/>
</dbReference>
<comment type="caution">
    <text evidence="2">The sequence shown here is derived from an EMBL/GenBank/DDBJ whole genome shotgun (WGS) entry which is preliminary data.</text>
</comment>
<accession>A0ABR1W7F3</accession>
<dbReference type="RefSeq" id="XP_066720053.1">
    <property type="nucleotide sequence ID" value="XM_066854198.1"/>
</dbReference>
<dbReference type="Proteomes" id="UP001480595">
    <property type="component" value="Unassembled WGS sequence"/>
</dbReference>
<feature type="domain" description="SET" evidence="1">
    <location>
        <begin position="16"/>
        <end position="137"/>
    </location>
</feature>
<dbReference type="EMBL" id="JAQQWL010000003">
    <property type="protein sequence ID" value="KAK8078982.1"/>
    <property type="molecule type" value="Genomic_DNA"/>
</dbReference>
<dbReference type="PROSITE" id="PS50280">
    <property type="entry name" value="SET"/>
    <property type="match status" value="1"/>
</dbReference>
<evidence type="ECO:0000313" key="3">
    <source>
        <dbReference type="Proteomes" id="UP001480595"/>
    </source>
</evidence>
<name>A0ABR1W7F3_9PEZI</name>
<protein>
    <recommendedName>
        <fullName evidence="1">SET domain-containing protein</fullName>
    </recommendedName>
</protein>
<dbReference type="InterPro" id="IPR046341">
    <property type="entry name" value="SET_dom_sf"/>
</dbReference>
<dbReference type="PANTHER" id="PTHR47332:SF4">
    <property type="entry name" value="SET DOMAIN-CONTAINING PROTEIN 5"/>
    <property type="match status" value="1"/>
</dbReference>